<dbReference type="OrthoDB" id="9768885at2"/>
<keyword evidence="9" id="KW-1185">Reference proteome</keyword>
<feature type="transmembrane region" description="Helical" evidence="7">
    <location>
        <begin position="209"/>
        <end position="230"/>
    </location>
</feature>
<gene>
    <name evidence="8" type="ORF">PROH_19450</name>
</gene>
<evidence type="ECO:0000256" key="4">
    <source>
        <dbReference type="ARBA" id="ARBA00022692"/>
    </source>
</evidence>
<dbReference type="GO" id="GO:0005886">
    <property type="term" value="C:plasma membrane"/>
    <property type="evidence" value="ECO:0007669"/>
    <property type="project" value="UniProtKB-SubCell"/>
</dbReference>
<comment type="caution">
    <text evidence="8">The sequence shown here is derived from an EMBL/GenBank/DDBJ whole genome shotgun (WGS) entry which is preliminary data.</text>
</comment>
<evidence type="ECO:0000256" key="7">
    <source>
        <dbReference type="SAM" id="Phobius"/>
    </source>
</evidence>
<evidence type="ECO:0000313" key="9">
    <source>
        <dbReference type="Proteomes" id="UP000034681"/>
    </source>
</evidence>
<evidence type="ECO:0000256" key="2">
    <source>
        <dbReference type="ARBA" id="ARBA00022448"/>
    </source>
</evidence>
<dbReference type="STRING" id="317619.GCA_000332315_01364"/>
<organism evidence="8 9">
    <name type="scientific">Prochlorothrix hollandica PCC 9006 = CALU 1027</name>
    <dbReference type="NCBI Taxonomy" id="317619"/>
    <lineage>
        <taxon>Bacteria</taxon>
        <taxon>Bacillati</taxon>
        <taxon>Cyanobacteriota</taxon>
        <taxon>Cyanophyceae</taxon>
        <taxon>Prochlorotrichales</taxon>
        <taxon>Prochlorotrichaceae</taxon>
        <taxon>Prochlorothrix</taxon>
    </lineage>
</organism>
<evidence type="ECO:0000256" key="6">
    <source>
        <dbReference type="ARBA" id="ARBA00023136"/>
    </source>
</evidence>
<protein>
    <submittedName>
        <fullName evidence="8">Sodium:dicarboxylate symporter</fullName>
    </submittedName>
</protein>
<feature type="transmembrane region" description="Helical" evidence="7">
    <location>
        <begin position="86"/>
        <end position="108"/>
    </location>
</feature>
<feature type="transmembrane region" description="Helical" evidence="7">
    <location>
        <begin position="354"/>
        <end position="375"/>
    </location>
</feature>
<dbReference type="PANTHER" id="PTHR42865:SF7">
    <property type="entry name" value="PROTON_GLUTAMATE-ASPARTATE SYMPORTER"/>
    <property type="match status" value="1"/>
</dbReference>
<feature type="transmembrane region" description="Helical" evidence="7">
    <location>
        <begin position="285"/>
        <end position="305"/>
    </location>
</feature>
<feature type="transmembrane region" description="Helical" evidence="7">
    <location>
        <begin position="317"/>
        <end position="342"/>
    </location>
</feature>
<name>A0A0M2PP26_PROHO</name>
<feature type="transmembrane region" description="Helical" evidence="7">
    <location>
        <begin position="12"/>
        <end position="37"/>
    </location>
</feature>
<feature type="transmembrane region" description="Helical" evidence="7">
    <location>
        <begin position="171"/>
        <end position="188"/>
    </location>
</feature>
<sequence length="444" mass="47288">MTATHPFTLKQLLVVLRSPWMLIASLTLGIIVGIQAPDTALKIAPLGKLYLSLLKMCVLPILISGIILSVARLMSQTDAAKYVKRILTIFPIALGIVSVSGLISALVLGPGRNLDGQTLRNLGILINSSSVDLEIPLTGTISQSESLSPLATFLFNIVPDNIFNALTQGQTLQVLFFTIAFGISLGVLHREQNTADPIFEILDNIYKAFNKLIAWLILFLPLGLFSLISSQVSQSGVDAIKVMAKFVLCSLLVFALLYFLGVLIIWKLSGLSWNKVIKALQEPTIVALATSSALAAMPVASTALNTSLKCNQDITDMILPLAITIGRFGQVSYFVIASLFVIQLYDNSITPQTLLVVILGSILAGIASSGSTGIVTLSTLNVVLNPLGLPLESVLLLFIAVDPLVDPFRTLCTLHTGIVATTVISKASTSAPPQLESMAASVNP</sequence>
<feature type="transmembrane region" description="Helical" evidence="7">
    <location>
        <begin position="49"/>
        <end position="74"/>
    </location>
</feature>
<dbReference type="PANTHER" id="PTHR42865">
    <property type="entry name" value="PROTON/GLUTAMATE-ASPARTATE SYMPORTER"/>
    <property type="match status" value="1"/>
</dbReference>
<keyword evidence="4 7" id="KW-0812">Transmembrane</keyword>
<dbReference type="Pfam" id="PF00375">
    <property type="entry name" value="SDF"/>
    <property type="match status" value="1"/>
</dbReference>
<dbReference type="GO" id="GO:0015293">
    <property type="term" value="F:symporter activity"/>
    <property type="evidence" value="ECO:0007669"/>
    <property type="project" value="UniProtKB-KW"/>
</dbReference>
<keyword evidence="3" id="KW-1003">Cell membrane</keyword>
<evidence type="ECO:0000256" key="3">
    <source>
        <dbReference type="ARBA" id="ARBA00022475"/>
    </source>
</evidence>
<reference evidence="8" key="1">
    <citation type="submission" date="2012-04" db="EMBL/GenBank/DDBJ databases">
        <authorList>
            <person name="Borisov I.G."/>
            <person name="Ivanikova N.V."/>
            <person name="Pinevich A.V."/>
        </authorList>
    </citation>
    <scope>NUCLEOTIDE SEQUENCE</scope>
    <source>
        <strain evidence="8">CALU 1027</strain>
    </source>
</reference>
<keyword evidence="2" id="KW-0813">Transport</keyword>
<dbReference type="AlphaFoldDB" id="A0A0M2PP26"/>
<dbReference type="SUPFAM" id="SSF118215">
    <property type="entry name" value="Proton glutamate symport protein"/>
    <property type="match status" value="1"/>
</dbReference>
<proteinExistence type="predicted"/>
<keyword evidence="5 7" id="KW-1133">Transmembrane helix</keyword>
<evidence type="ECO:0000313" key="8">
    <source>
        <dbReference type="EMBL" id="KKI98340.1"/>
    </source>
</evidence>
<dbReference type="Gene3D" id="1.10.3860.10">
    <property type="entry name" value="Sodium:dicarboxylate symporter"/>
    <property type="match status" value="1"/>
</dbReference>
<accession>A0A0M2PP26</accession>
<feature type="transmembrane region" description="Helical" evidence="7">
    <location>
        <begin position="242"/>
        <end position="265"/>
    </location>
</feature>
<keyword evidence="6 7" id="KW-0472">Membrane</keyword>
<dbReference type="eggNOG" id="COG1301">
    <property type="taxonomic scope" value="Bacteria"/>
</dbReference>
<dbReference type="PRINTS" id="PR00173">
    <property type="entry name" value="EDTRNSPORT"/>
</dbReference>
<dbReference type="InterPro" id="IPR036458">
    <property type="entry name" value="Na:dicarbo_symporter_sf"/>
</dbReference>
<dbReference type="Proteomes" id="UP000034681">
    <property type="component" value="Unassembled WGS sequence"/>
</dbReference>
<dbReference type="RefSeq" id="WP_017711922.1">
    <property type="nucleotide sequence ID" value="NZ_KB235935.1"/>
</dbReference>
<comment type="subcellular location">
    <subcellularLocation>
        <location evidence="1">Cell membrane</location>
        <topology evidence="1">Multi-pass membrane protein</topology>
    </subcellularLocation>
</comment>
<evidence type="ECO:0000256" key="1">
    <source>
        <dbReference type="ARBA" id="ARBA00004651"/>
    </source>
</evidence>
<evidence type="ECO:0000256" key="5">
    <source>
        <dbReference type="ARBA" id="ARBA00022989"/>
    </source>
</evidence>
<dbReference type="EMBL" id="AJTX02000009">
    <property type="protein sequence ID" value="KKI98340.1"/>
    <property type="molecule type" value="Genomic_DNA"/>
</dbReference>
<dbReference type="InterPro" id="IPR001991">
    <property type="entry name" value="Na-dicarboxylate_symporter"/>
</dbReference>